<keyword evidence="3" id="KW-1003">Cell membrane</keyword>
<dbReference type="InterPro" id="IPR003317">
    <property type="entry name" value="Cyt-d_oxidase_su2"/>
</dbReference>
<dbReference type="AlphaFoldDB" id="A0A9W6FN82"/>
<dbReference type="EC" id="1.10.3.-" evidence="9"/>
<feature type="transmembrane region" description="Helical" evidence="7">
    <location>
        <begin position="63"/>
        <end position="83"/>
    </location>
</feature>
<dbReference type="GO" id="GO:0005886">
    <property type="term" value="C:plasma membrane"/>
    <property type="evidence" value="ECO:0007669"/>
    <property type="project" value="UniProtKB-SubCell"/>
</dbReference>
<sequence length="342" mass="37317">MTELMQADHVPLLFAAAALFCVTVYVLADGLDLGVGILFLAAPRDQDRDVMMASIEPVWDGNETWLVMGGTLLFAAFPAGYYILLPAFYLPIMFMLFALIFRGVAFGFRLQATRFRPVWDAAFFAGSLLATFCQGLILGGLIDGVPVENGMFAGGAFSFLSVLGIMCGIGLVGGYALIGAGWLIWKAQGPTQVFAREIARAALILTSAMMLLVSLWSAWSVPEVAARWFALPNLLWLAPVPLLTMAVIVWIWWAIWNGREAQTFVLSLVLFALGLFGLVVSMRPYVVPRQVTVWDGLSDPRSLAFLGVGVMVIIPVVLTYQAHAYWIFRGKVQHEAGHGGYG</sequence>
<gene>
    <name evidence="9" type="ORF">GGQ86_003549</name>
    <name evidence="8" type="ORF">XFLAVUS301_33920</name>
</gene>
<dbReference type="GeneID" id="95764173"/>
<feature type="transmembrane region" description="Helical" evidence="7">
    <location>
        <begin position="197"/>
        <end position="219"/>
    </location>
</feature>
<reference evidence="8" key="1">
    <citation type="submission" date="2022-12" db="EMBL/GenBank/DDBJ databases">
        <title>Reference genome sequencing for broad-spectrum identification of bacterial and archaeal isolates by mass spectrometry.</title>
        <authorList>
            <person name="Sekiguchi Y."/>
            <person name="Tourlousse D.M."/>
        </authorList>
    </citation>
    <scope>NUCLEOTIDE SEQUENCE</scope>
    <source>
        <strain evidence="8">301</strain>
    </source>
</reference>
<comment type="similarity">
    <text evidence="2">Belongs to the cytochrome ubiquinol oxidase subunit 2 family.</text>
</comment>
<keyword evidence="5 7" id="KW-1133">Transmembrane helix</keyword>
<evidence type="ECO:0000256" key="4">
    <source>
        <dbReference type="ARBA" id="ARBA00022692"/>
    </source>
</evidence>
<dbReference type="NCBIfam" id="TIGR00203">
    <property type="entry name" value="cydB"/>
    <property type="match status" value="1"/>
</dbReference>
<feature type="transmembrane region" description="Helical" evidence="7">
    <location>
        <begin position="12"/>
        <end position="42"/>
    </location>
</feature>
<dbReference type="PANTHER" id="PTHR43141">
    <property type="entry name" value="CYTOCHROME BD2 SUBUNIT II"/>
    <property type="match status" value="1"/>
</dbReference>
<dbReference type="GO" id="GO:0009055">
    <property type="term" value="F:electron transfer activity"/>
    <property type="evidence" value="ECO:0007669"/>
    <property type="project" value="TreeGrafter"/>
</dbReference>
<evidence type="ECO:0000256" key="3">
    <source>
        <dbReference type="ARBA" id="ARBA00022475"/>
    </source>
</evidence>
<evidence type="ECO:0000256" key="1">
    <source>
        <dbReference type="ARBA" id="ARBA00004651"/>
    </source>
</evidence>
<dbReference type="PANTHER" id="PTHR43141:SF4">
    <property type="entry name" value="CYTOCHROME BD2 SUBUNIT II"/>
    <property type="match status" value="1"/>
</dbReference>
<feature type="transmembrane region" description="Helical" evidence="7">
    <location>
        <begin position="162"/>
        <end position="185"/>
    </location>
</feature>
<organism evidence="8 10">
    <name type="scientific">Xanthobacter flavus</name>
    <dbReference type="NCBI Taxonomy" id="281"/>
    <lineage>
        <taxon>Bacteria</taxon>
        <taxon>Pseudomonadati</taxon>
        <taxon>Pseudomonadota</taxon>
        <taxon>Alphaproteobacteria</taxon>
        <taxon>Hyphomicrobiales</taxon>
        <taxon>Xanthobacteraceae</taxon>
        <taxon>Xanthobacter</taxon>
    </lineage>
</organism>
<dbReference type="EMBL" id="JAVDPY010000006">
    <property type="protein sequence ID" value="MDR6335059.1"/>
    <property type="molecule type" value="Genomic_DNA"/>
</dbReference>
<evidence type="ECO:0000256" key="5">
    <source>
        <dbReference type="ARBA" id="ARBA00022989"/>
    </source>
</evidence>
<comment type="caution">
    <text evidence="8">The sequence shown here is derived from an EMBL/GenBank/DDBJ whole genome shotgun (WGS) entry which is preliminary data.</text>
</comment>
<feature type="transmembrane region" description="Helical" evidence="7">
    <location>
        <begin position="302"/>
        <end position="320"/>
    </location>
</feature>
<accession>A0A9W6FN82</accession>
<dbReference type="Proteomes" id="UP001144397">
    <property type="component" value="Unassembled WGS sequence"/>
</dbReference>
<feature type="transmembrane region" description="Helical" evidence="7">
    <location>
        <begin position="263"/>
        <end position="282"/>
    </location>
</feature>
<keyword evidence="4 7" id="KW-0812">Transmembrane</keyword>
<name>A0A9W6FN82_XANFL</name>
<evidence type="ECO:0000313" key="8">
    <source>
        <dbReference type="EMBL" id="GLI23718.1"/>
    </source>
</evidence>
<dbReference type="EMBL" id="BSDO01000005">
    <property type="protein sequence ID" value="GLI23718.1"/>
    <property type="molecule type" value="Genomic_DNA"/>
</dbReference>
<evidence type="ECO:0000313" key="10">
    <source>
        <dbReference type="Proteomes" id="UP001144397"/>
    </source>
</evidence>
<keyword evidence="6 7" id="KW-0472">Membrane</keyword>
<feature type="transmembrane region" description="Helical" evidence="7">
    <location>
        <begin position="89"/>
        <end position="110"/>
    </location>
</feature>
<keyword evidence="11" id="KW-1185">Reference proteome</keyword>
<evidence type="ECO:0000256" key="7">
    <source>
        <dbReference type="SAM" id="Phobius"/>
    </source>
</evidence>
<protein>
    <submittedName>
        <fullName evidence="9">Cytochrome d ubiquinol oxidase subunit II</fullName>
        <ecNumber evidence="9">1.10.3.-</ecNumber>
    </submittedName>
    <submittedName>
        <fullName evidence="8">Ubiquinol oxidase subunit II, cyanide insensitive</fullName>
    </submittedName>
</protein>
<evidence type="ECO:0000313" key="9">
    <source>
        <dbReference type="EMBL" id="MDR6335059.1"/>
    </source>
</evidence>
<dbReference type="GO" id="GO:0070069">
    <property type="term" value="C:cytochrome complex"/>
    <property type="evidence" value="ECO:0007669"/>
    <property type="project" value="TreeGrafter"/>
</dbReference>
<evidence type="ECO:0000313" key="11">
    <source>
        <dbReference type="Proteomes" id="UP001245370"/>
    </source>
</evidence>
<dbReference type="RefSeq" id="WP_281808571.1">
    <property type="nucleotide sequence ID" value="NZ_BSDO01000005.1"/>
</dbReference>
<keyword evidence="9" id="KW-0560">Oxidoreductase</keyword>
<dbReference type="GO" id="GO:0016682">
    <property type="term" value="F:oxidoreductase activity, acting on diphenols and related substances as donors, oxygen as acceptor"/>
    <property type="evidence" value="ECO:0007669"/>
    <property type="project" value="TreeGrafter"/>
</dbReference>
<feature type="transmembrane region" description="Helical" evidence="7">
    <location>
        <begin position="122"/>
        <end position="142"/>
    </location>
</feature>
<evidence type="ECO:0000256" key="2">
    <source>
        <dbReference type="ARBA" id="ARBA00007543"/>
    </source>
</evidence>
<proteinExistence type="inferred from homology"/>
<feature type="transmembrane region" description="Helical" evidence="7">
    <location>
        <begin position="234"/>
        <end position="256"/>
    </location>
</feature>
<reference evidence="9 11" key="2">
    <citation type="submission" date="2023-07" db="EMBL/GenBank/DDBJ databases">
        <title>Genomic Encyclopedia of Type Strains, Phase IV (KMG-IV): sequencing the most valuable type-strain genomes for metagenomic binning, comparative biology and taxonomic classification.</title>
        <authorList>
            <person name="Goeker M."/>
        </authorList>
    </citation>
    <scope>NUCLEOTIDE SEQUENCE [LARGE SCALE GENOMIC DNA]</scope>
    <source>
        <strain evidence="9 11">DSM 338</strain>
    </source>
</reference>
<dbReference type="GO" id="GO:0019646">
    <property type="term" value="P:aerobic electron transport chain"/>
    <property type="evidence" value="ECO:0007669"/>
    <property type="project" value="TreeGrafter"/>
</dbReference>
<evidence type="ECO:0000256" key="6">
    <source>
        <dbReference type="ARBA" id="ARBA00023136"/>
    </source>
</evidence>
<comment type="subcellular location">
    <subcellularLocation>
        <location evidence="1">Cell membrane</location>
        <topology evidence="1">Multi-pass membrane protein</topology>
    </subcellularLocation>
</comment>
<dbReference type="Proteomes" id="UP001245370">
    <property type="component" value="Unassembled WGS sequence"/>
</dbReference>
<dbReference type="Pfam" id="PF02322">
    <property type="entry name" value="Cyt_bd_oxida_II"/>
    <property type="match status" value="1"/>
</dbReference>